<sequence>MHIIIFTDINICTPTVTKSVRSSLDHVTPGKVNMVEVKPTGFPKCMRVDEGGAEHIVSNLTGEAGENTPLWGNNSNGAQDEGGQKNSHGVITGEGGSQEYREVFIVSVKMFVCWLVSFLALALGASGQDVASECPAPNGFFADAQQCDKYYHCAENVLTDKLCSDGMAFSDINPSVEKCDLLANVDCADRPKL</sequence>
<dbReference type="SUPFAM" id="SSF57625">
    <property type="entry name" value="Invertebrate chitin-binding proteins"/>
    <property type="match status" value="1"/>
</dbReference>
<dbReference type="InterPro" id="IPR002557">
    <property type="entry name" value="Chitin-bd_dom"/>
</dbReference>
<comment type="caution">
    <text evidence="3">The sequence shown here is derived from an EMBL/GenBank/DDBJ whole genome shotgun (WGS) entry which is preliminary data.</text>
</comment>
<reference evidence="3" key="1">
    <citation type="submission" date="2023-11" db="EMBL/GenBank/DDBJ databases">
        <title>Genome assemblies of two species of porcelain crab, Petrolisthes cinctipes and Petrolisthes manimaculis (Anomura: Porcellanidae).</title>
        <authorList>
            <person name="Angst P."/>
        </authorList>
    </citation>
    <scope>NUCLEOTIDE SEQUENCE</scope>
    <source>
        <strain evidence="3">PB745_02</strain>
        <tissue evidence="3">Gill</tissue>
    </source>
</reference>
<dbReference type="InterPro" id="IPR036508">
    <property type="entry name" value="Chitin-bd_dom_sf"/>
</dbReference>
<protein>
    <recommendedName>
        <fullName evidence="2">Chitin-binding type-2 domain-containing protein</fullName>
    </recommendedName>
</protein>
<name>A0AAE1QI30_9EUCA</name>
<proteinExistence type="predicted"/>
<dbReference type="Proteomes" id="UP001292094">
    <property type="component" value="Unassembled WGS sequence"/>
</dbReference>
<keyword evidence="4" id="KW-1185">Reference proteome</keyword>
<accession>A0AAE1QI30</accession>
<evidence type="ECO:0000259" key="2">
    <source>
        <dbReference type="PROSITE" id="PS50940"/>
    </source>
</evidence>
<feature type="compositionally biased region" description="Polar residues" evidence="1">
    <location>
        <begin position="71"/>
        <end position="89"/>
    </location>
</feature>
<dbReference type="Gene3D" id="2.170.140.10">
    <property type="entry name" value="Chitin binding domain"/>
    <property type="match status" value="1"/>
</dbReference>
<feature type="domain" description="Chitin-binding type-2" evidence="2">
    <location>
        <begin position="131"/>
        <end position="189"/>
    </location>
</feature>
<organism evidence="3 4">
    <name type="scientific">Petrolisthes manimaculis</name>
    <dbReference type="NCBI Taxonomy" id="1843537"/>
    <lineage>
        <taxon>Eukaryota</taxon>
        <taxon>Metazoa</taxon>
        <taxon>Ecdysozoa</taxon>
        <taxon>Arthropoda</taxon>
        <taxon>Crustacea</taxon>
        <taxon>Multicrustacea</taxon>
        <taxon>Malacostraca</taxon>
        <taxon>Eumalacostraca</taxon>
        <taxon>Eucarida</taxon>
        <taxon>Decapoda</taxon>
        <taxon>Pleocyemata</taxon>
        <taxon>Anomura</taxon>
        <taxon>Galatheoidea</taxon>
        <taxon>Porcellanidae</taxon>
        <taxon>Petrolisthes</taxon>
    </lineage>
</organism>
<evidence type="ECO:0000313" key="4">
    <source>
        <dbReference type="Proteomes" id="UP001292094"/>
    </source>
</evidence>
<feature type="region of interest" description="Disordered" evidence="1">
    <location>
        <begin position="71"/>
        <end position="92"/>
    </location>
</feature>
<feature type="non-terminal residue" evidence="3">
    <location>
        <position position="1"/>
    </location>
</feature>
<dbReference type="GO" id="GO:0008061">
    <property type="term" value="F:chitin binding"/>
    <property type="evidence" value="ECO:0007669"/>
    <property type="project" value="InterPro"/>
</dbReference>
<evidence type="ECO:0000256" key="1">
    <source>
        <dbReference type="SAM" id="MobiDB-lite"/>
    </source>
</evidence>
<dbReference type="GO" id="GO:0005576">
    <property type="term" value="C:extracellular region"/>
    <property type="evidence" value="ECO:0007669"/>
    <property type="project" value="InterPro"/>
</dbReference>
<dbReference type="AlphaFoldDB" id="A0AAE1QI30"/>
<evidence type="ECO:0000313" key="3">
    <source>
        <dbReference type="EMBL" id="KAK4327105.1"/>
    </source>
</evidence>
<dbReference type="Pfam" id="PF01607">
    <property type="entry name" value="CBM_14"/>
    <property type="match status" value="1"/>
</dbReference>
<dbReference type="EMBL" id="JAWZYT010000172">
    <property type="protein sequence ID" value="KAK4327105.1"/>
    <property type="molecule type" value="Genomic_DNA"/>
</dbReference>
<dbReference type="SMART" id="SM00494">
    <property type="entry name" value="ChtBD2"/>
    <property type="match status" value="1"/>
</dbReference>
<gene>
    <name evidence="3" type="ORF">Pmani_002407</name>
</gene>
<dbReference type="PROSITE" id="PS50940">
    <property type="entry name" value="CHIT_BIND_II"/>
    <property type="match status" value="1"/>
</dbReference>